<name>A0A914PUF5_9BILA</name>
<dbReference type="WBParaSite" id="PDA_v2.g22360.t1">
    <property type="protein sequence ID" value="PDA_v2.g22360.t1"/>
    <property type="gene ID" value="PDA_v2.g22360"/>
</dbReference>
<evidence type="ECO:0000313" key="4">
    <source>
        <dbReference type="WBParaSite" id="PDA_v2.g22360.t1"/>
    </source>
</evidence>
<evidence type="ECO:0000256" key="2">
    <source>
        <dbReference type="SAM" id="Phobius"/>
    </source>
</evidence>
<feature type="region of interest" description="Disordered" evidence="1">
    <location>
        <begin position="334"/>
        <end position="355"/>
    </location>
</feature>
<dbReference type="Proteomes" id="UP000887578">
    <property type="component" value="Unplaced"/>
</dbReference>
<feature type="transmembrane region" description="Helical" evidence="2">
    <location>
        <begin position="230"/>
        <end position="254"/>
    </location>
</feature>
<dbReference type="AlphaFoldDB" id="A0A914PUF5"/>
<feature type="compositionally biased region" description="Polar residues" evidence="1">
    <location>
        <begin position="345"/>
        <end position="355"/>
    </location>
</feature>
<evidence type="ECO:0000313" key="3">
    <source>
        <dbReference type="Proteomes" id="UP000887578"/>
    </source>
</evidence>
<protein>
    <submittedName>
        <fullName evidence="4">Uncharacterized protein</fullName>
    </submittedName>
</protein>
<keyword evidence="2" id="KW-0812">Transmembrane</keyword>
<keyword evidence="2" id="KW-0472">Membrane</keyword>
<accession>A0A914PUF5</accession>
<sequence length="355" mass="40645">MMADEMLLKIVAFCLVFNYAFGSTLVLRGNETQINFDNKYNPLECKLNTTVFSQNNITYGYGLFADCTAFIFDATNETAWQRIQEKLNADFKESYICYGNDFLVDLQFDRDSGLPFLFIMDKTFLIFKRVRFDSSLEEMKFYYTIDSKIDQDEKYLSHEVDFRVIFGLRKHDLNVEYRCMLSTSKSNGPPPIFIDYIPSSDWRSQILDQRNPKKGEDIPKTPEEYLEELGYLWIGCLLVTILAMAVAIITGYIINRSRKAQVKLEVAVEALLASSCTNPEHQLRRSALLNQCGFAFVELNDTNITTGASLQDETNGIQTVNEYDVLAEQIRRVQAAPTPDKSDKTVSNSTQSSKR</sequence>
<evidence type="ECO:0000256" key="1">
    <source>
        <dbReference type="SAM" id="MobiDB-lite"/>
    </source>
</evidence>
<organism evidence="3 4">
    <name type="scientific">Panagrolaimus davidi</name>
    <dbReference type="NCBI Taxonomy" id="227884"/>
    <lineage>
        <taxon>Eukaryota</taxon>
        <taxon>Metazoa</taxon>
        <taxon>Ecdysozoa</taxon>
        <taxon>Nematoda</taxon>
        <taxon>Chromadorea</taxon>
        <taxon>Rhabditida</taxon>
        <taxon>Tylenchina</taxon>
        <taxon>Panagrolaimomorpha</taxon>
        <taxon>Panagrolaimoidea</taxon>
        <taxon>Panagrolaimidae</taxon>
        <taxon>Panagrolaimus</taxon>
    </lineage>
</organism>
<keyword evidence="2" id="KW-1133">Transmembrane helix</keyword>
<keyword evidence="3" id="KW-1185">Reference proteome</keyword>
<reference evidence="4" key="1">
    <citation type="submission" date="2022-11" db="UniProtKB">
        <authorList>
            <consortium name="WormBaseParasite"/>
        </authorList>
    </citation>
    <scope>IDENTIFICATION</scope>
</reference>
<proteinExistence type="predicted"/>